<dbReference type="RefSeq" id="WP_086034914.1">
    <property type="nucleotide sequence ID" value="NZ_CP046051.1"/>
</dbReference>
<feature type="chain" id="PRO_5044663956" evidence="1">
    <location>
        <begin position="30"/>
        <end position="81"/>
    </location>
</feature>
<dbReference type="AlphaFoldDB" id="A0A859DMN5"/>
<dbReference type="EMBL" id="CP046161">
    <property type="protein sequence ID" value="QKO30296.1"/>
    <property type="molecule type" value="Genomic_DNA"/>
</dbReference>
<keyword evidence="5" id="KW-1185">Reference proteome</keyword>
<evidence type="ECO:0000313" key="4">
    <source>
        <dbReference type="Proteomes" id="UP000501316"/>
    </source>
</evidence>
<name>A0A859DMN5_9FIRM</name>
<reference evidence="3" key="3">
    <citation type="journal article" date="2022" name="Int. J. Syst. Evol. Microbiol.">
        <title>Caproicibacterium lactatifermentans sp. nov., isolated from pit clay used for the production of Chinese strong aroma-type liquor.</title>
        <authorList>
            <person name="Wang H."/>
            <person name="Gu Y."/>
            <person name="Zhao D."/>
            <person name="Qiao Z."/>
            <person name="Zheng J."/>
            <person name="Gao J."/>
            <person name="Ren C."/>
            <person name="Xu Y."/>
        </authorList>
    </citation>
    <scope>NUCLEOTIDE SEQUENCE</scope>
    <source>
        <strain evidence="3">JNU-WLY1368</strain>
    </source>
</reference>
<reference evidence="4 5" key="1">
    <citation type="submission" date="2019-11" db="EMBL/GenBank/DDBJ databases">
        <authorList>
            <person name="Ren C."/>
            <person name="Wang H."/>
            <person name="Xu Y."/>
        </authorList>
    </citation>
    <scope>NUCLEOTIDE SEQUENCE [LARGE SCALE GENOMIC DNA]</scope>
    <source>
        <strain evidence="5">JNU-WLY1368</strain>
        <strain evidence="2 4">LBM 19010</strain>
    </source>
</reference>
<feature type="signal peptide" evidence="1">
    <location>
        <begin position="1"/>
        <end position="29"/>
    </location>
</feature>
<proteinExistence type="predicted"/>
<dbReference type="EMBL" id="CP046051">
    <property type="protein sequence ID" value="QKN23098.1"/>
    <property type="molecule type" value="Genomic_DNA"/>
</dbReference>
<evidence type="ECO:0000256" key="1">
    <source>
        <dbReference type="SAM" id="SignalP"/>
    </source>
</evidence>
<protein>
    <submittedName>
        <fullName evidence="2">Uncharacterized protein</fullName>
    </submittedName>
</protein>
<sequence length="81" mass="9030">MKQEKKRIFWSACLGTLAALLLLTGFGTADVVCRHTAFADGKTLYQAALRPALLRQGTVCKFTDLCYNQFIKMICPEALED</sequence>
<gene>
    <name evidence="2" type="ORF">GJQ69_00510</name>
    <name evidence="3" type="ORF">GKP14_04260</name>
</gene>
<dbReference type="KEGG" id="clf:GJQ69_00510"/>
<evidence type="ECO:0000313" key="3">
    <source>
        <dbReference type="EMBL" id="QKO30296.1"/>
    </source>
</evidence>
<accession>A0A859DMN5</accession>
<keyword evidence="1" id="KW-0732">Signal</keyword>
<dbReference type="Proteomes" id="UP000501316">
    <property type="component" value="Chromosome"/>
</dbReference>
<evidence type="ECO:0000313" key="5">
    <source>
        <dbReference type="Proteomes" id="UP000509623"/>
    </source>
</evidence>
<reference evidence="3" key="2">
    <citation type="journal article" date="2021" name="Appl. Environ. Microbiol.">
        <title>Adaptability of a Caproate-Producing Bacterium Contributes to Its Dominance in an Anaerobic Fermentation System.</title>
        <authorList>
            <person name="Wang H."/>
            <person name="Gu Y."/>
            <person name="Zhou W."/>
            <person name="Zhao D."/>
            <person name="Qiao Z."/>
            <person name="Zheng J."/>
            <person name="Gao J."/>
            <person name="Chen X."/>
            <person name="Ren C."/>
            <person name="Xu Y."/>
        </authorList>
    </citation>
    <scope>NUCLEOTIDE SEQUENCE</scope>
    <source>
        <strain evidence="3">JNU-WLY1368</strain>
    </source>
</reference>
<organism evidence="2 4">
    <name type="scientific">Caproicibacterium lactatifermentans</name>
    <dbReference type="NCBI Taxonomy" id="2666138"/>
    <lineage>
        <taxon>Bacteria</taxon>
        <taxon>Bacillati</taxon>
        <taxon>Bacillota</taxon>
        <taxon>Clostridia</taxon>
        <taxon>Eubacteriales</taxon>
        <taxon>Oscillospiraceae</taxon>
        <taxon>Caproicibacterium</taxon>
    </lineage>
</organism>
<dbReference type="Proteomes" id="UP000509623">
    <property type="component" value="Chromosome"/>
</dbReference>
<evidence type="ECO:0000313" key="2">
    <source>
        <dbReference type="EMBL" id="QKN23098.1"/>
    </source>
</evidence>